<evidence type="ECO:0000313" key="3">
    <source>
        <dbReference type="Proteomes" id="UP000215244"/>
    </source>
</evidence>
<dbReference type="KEGG" id="marb:CJ263_04890"/>
<gene>
    <name evidence="2" type="ORF">CJ263_04890</name>
</gene>
<dbReference type="SUPFAM" id="SSF109604">
    <property type="entry name" value="HD-domain/PDEase-like"/>
    <property type="match status" value="1"/>
</dbReference>
<evidence type="ECO:0000313" key="2">
    <source>
        <dbReference type="EMBL" id="ASV29603.1"/>
    </source>
</evidence>
<sequence>MDAMTTTMISSVAAFCTDLLTTSKCKELPFHNLEHTKEVVQNVKYLCAAMDINEQDTEVLLIAAWFHDTGFSMTYKGHEDQSKFIATTFLKEQKANKSFINKVCNCIDATKMPQRPTNVLAKVLCDADLFHLGTTNFLYKNMLLRKEWELFSDIIMADDEWQMLNINFLEEHRFKTTYGKEILENGKQENLDKLKQLIRLQ</sequence>
<evidence type="ECO:0000259" key="1">
    <source>
        <dbReference type="SMART" id="SM00471"/>
    </source>
</evidence>
<dbReference type="InterPro" id="IPR009218">
    <property type="entry name" value="HD_phosphohydro"/>
</dbReference>
<dbReference type="Proteomes" id="UP000215244">
    <property type="component" value="Chromosome"/>
</dbReference>
<dbReference type="PANTHER" id="PTHR21174">
    <property type="match status" value="1"/>
</dbReference>
<proteinExistence type="predicted"/>
<dbReference type="AlphaFoldDB" id="A0A223V2E7"/>
<dbReference type="SMART" id="SM00471">
    <property type="entry name" value="HDc"/>
    <property type="match status" value="1"/>
</dbReference>
<dbReference type="Pfam" id="PF01966">
    <property type="entry name" value="HD"/>
    <property type="match status" value="1"/>
</dbReference>
<feature type="domain" description="HD/PDEase" evidence="1">
    <location>
        <begin position="28"/>
        <end position="142"/>
    </location>
</feature>
<dbReference type="InterPro" id="IPR003607">
    <property type="entry name" value="HD/PDEase_dom"/>
</dbReference>
<dbReference type="PANTHER" id="PTHR21174:SF0">
    <property type="entry name" value="HD PHOSPHOHYDROLASE FAMILY PROTEIN-RELATED"/>
    <property type="match status" value="1"/>
</dbReference>
<accession>A0A223V2E7</accession>
<protein>
    <recommendedName>
        <fullName evidence="1">HD/PDEase domain-containing protein</fullName>
    </recommendedName>
</protein>
<keyword evidence="3" id="KW-1185">Reference proteome</keyword>
<dbReference type="EMBL" id="CP022957">
    <property type="protein sequence ID" value="ASV29603.1"/>
    <property type="molecule type" value="Genomic_DNA"/>
</dbReference>
<dbReference type="InterPro" id="IPR006674">
    <property type="entry name" value="HD_domain"/>
</dbReference>
<organism evidence="2 3">
    <name type="scientific">Maribacter cobaltidurans</name>
    <dbReference type="NCBI Taxonomy" id="1178778"/>
    <lineage>
        <taxon>Bacteria</taxon>
        <taxon>Pseudomonadati</taxon>
        <taxon>Bacteroidota</taxon>
        <taxon>Flavobacteriia</taxon>
        <taxon>Flavobacteriales</taxon>
        <taxon>Flavobacteriaceae</taxon>
        <taxon>Maribacter</taxon>
    </lineage>
</organism>
<dbReference type="CDD" id="cd00077">
    <property type="entry name" value="HDc"/>
    <property type="match status" value="1"/>
</dbReference>
<reference evidence="2 3" key="1">
    <citation type="submission" date="2017-08" db="EMBL/GenBank/DDBJ databases">
        <title>The complete genome sequence of Maribacter sp. B1, isolated from deep-sea sediment.</title>
        <authorList>
            <person name="Wu Y.-H."/>
            <person name="Cheng H."/>
            <person name="Xu X.-W."/>
        </authorList>
    </citation>
    <scope>NUCLEOTIDE SEQUENCE [LARGE SCALE GENOMIC DNA]</scope>
    <source>
        <strain evidence="2 3">B1</strain>
    </source>
</reference>
<dbReference type="Gene3D" id="1.10.3210.10">
    <property type="entry name" value="Hypothetical protein af1432"/>
    <property type="match status" value="1"/>
</dbReference>
<name>A0A223V2E7_9FLAO</name>